<name>A0ABD5MMX8_9EURY</name>
<evidence type="ECO:0000256" key="2">
    <source>
        <dbReference type="ARBA" id="ARBA00022723"/>
    </source>
</evidence>
<dbReference type="Pfam" id="PF08240">
    <property type="entry name" value="ADH_N"/>
    <property type="match status" value="1"/>
</dbReference>
<dbReference type="InterPro" id="IPR013149">
    <property type="entry name" value="ADH-like_C"/>
</dbReference>
<evidence type="ECO:0000259" key="7">
    <source>
        <dbReference type="SMART" id="SM00829"/>
    </source>
</evidence>
<comment type="similarity">
    <text evidence="6">Belongs to the zinc-containing alcohol dehydrogenase family.</text>
</comment>
<dbReference type="InterPro" id="IPR013154">
    <property type="entry name" value="ADH-like_N"/>
</dbReference>
<feature type="domain" description="Enoyl reductase (ER)" evidence="7">
    <location>
        <begin position="12"/>
        <end position="374"/>
    </location>
</feature>
<evidence type="ECO:0000256" key="6">
    <source>
        <dbReference type="RuleBase" id="RU361277"/>
    </source>
</evidence>
<keyword evidence="4" id="KW-0560">Oxidoreductase</keyword>
<evidence type="ECO:0000256" key="5">
    <source>
        <dbReference type="ARBA" id="ARBA00023027"/>
    </source>
</evidence>
<dbReference type="GO" id="GO:0030554">
    <property type="term" value="F:adenyl nucleotide binding"/>
    <property type="evidence" value="ECO:0007669"/>
    <property type="project" value="UniProtKB-ARBA"/>
</dbReference>
<dbReference type="PANTHER" id="PTHR43880">
    <property type="entry name" value="ALCOHOL DEHYDROGENASE"/>
    <property type="match status" value="1"/>
</dbReference>
<dbReference type="Gene3D" id="3.90.180.10">
    <property type="entry name" value="Medium-chain alcohol dehydrogenases, catalytic domain"/>
    <property type="match status" value="1"/>
</dbReference>
<dbReference type="Pfam" id="PF00107">
    <property type="entry name" value="ADH_zinc_N"/>
    <property type="match status" value="1"/>
</dbReference>
<keyword evidence="2 6" id="KW-0479">Metal-binding</keyword>
<keyword evidence="3 6" id="KW-0862">Zinc</keyword>
<organism evidence="8 9">
    <name type="scientific">Halobaculum roseum</name>
    <dbReference type="NCBI Taxonomy" id="2175149"/>
    <lineage>
        <taxon>Archaea</taxon>
        <taxon>Methanobacteriati</taxon>
        <taxon>Methanobacteriota</taxon>
        <taxon>Stenosarchaea group</taxon>
        <taxon>Halobacteria</taxon>
        <taxon>Halobacteriales</taxon>
        <taxon>Haloferacaceae</taxon>
        <taxon>Halobaculum</taxon>
    </lineage>
</organism>
<comment type="cofactor">
    <cofactor evidence="1 6">
        <name>Zn(2+)</name>
        <dbReference type="ChEBI" id="CHEBI:29105"/>
    </cofactor>
</comment>
<dbReference type="Proteomes" id="UP001589595">
    <property type="component" value="Unassembled WGS sequence"/>
</dbReference>
<dbReference type="PROSITE" id="PS00059">
    <property type="entry name" value="ADH_ZINC"/>
    <property type="match status" value="1"/>
</dbReference>
<dbReference type="FunFam" id="3.40.50.720:FF:000003">
    <property type="entry name" value="S-(hydroxymethyl)glutathione dehydrogenase"/>
    <property type="match status" value="1"/>
</dbReference>
<dbReference type="GO" id="GO:0043168">
    <property type="term" value="F:anion binding"/>
    <property type="evidence" value="ECO:0007669"/>
    <property type="project" value="UniProtKB-ARBA"/>
</dbReference>
<dbReference type="EMBL" id="JBHMAJ010000002">
    <property type="protein sequence ID" value="MFB9823376.1"/>
    <property type="molecule type" value="Genomic_DNA"/>
</dbReference>
<keyword evidence="5" id="KW-0520">NAD</keyword>
<dbReference type="GO" id="GO:0016616">
    <property type="term" value="F:oxidoreductase activity, acting on the CH-OH group of donors, NAD or NADP as acceptor"/>
    <property type="evidence" value="ECO:0007669"/>
    <property type="project" value="UniProtKB-ARBA"/>
</dbReference>
<evidence type="ECO:0000256" key="1">
    <source>
        <dbReference type="ARBA" id="ARBA00001947"/>
    </source>
</evidence>
<comment type="caution">
    <text evidence="8">The sequence shown here is derived from an EMBL/GenBank/DDBJ whole genome shotgun (WGS) entry which is preliminary data.</text>
</comment>
<dbReference type="RefSeq" id="WP_222921398.1">
    <property type="nucleotide sequence ID" value="NZ_CP082286.1"/>
</dbReference>
<dbReference type="SMART" id="SM00829">
    <property type="entry name" value="PKS_ER"/>
    <property type="match status" value="1"/>
</dbReference>
<evidence type="ECO:0000256" key="3">
    <source>
        <dbReference type="ARBA" id="ARBA00022833"/>
    </source>
</evidence>
<dbReference type="SUPFAM" id="SSF50129">
    <property type="entry name" value="GroES-like"/>
    <property type="match status" value="2"/>
</dbReference>
<evidence type="ECO:0000256" key="4">
    <source>
        <dbReference type="ARBA" id="ARBA00023002"/>
    </source>
</evidence>
<dbReference type="GeneID" id="67211522"/>
<gene>
    <name evidence="8" type="ORF">ACFFOL_04130</name>
</gene>
<dbReference type="GO" id="GO:0046872">
    <property type="term" value="F:metal ion binding"/>
    <property type="evidence" value="ECO:0007669"/>
    <property type="project" value="UniProtKB-KW"/>
</dbReference>
<reference evidence="8" key="1">
    <citation type="submission" date="2024-09" db="EMBL/GenBank/DDBJ databases">
        <authorList>
            <person name="Sun Q."/>
        </authorList>
    </citation>
    <scope>NUCLEOTIDE SEQUENCE [LARGE SCALE GENOMIC DNA]</scope>
    <source>
        <strain evidence="8">JCM 31273</strain>
    </source>
</reference>
<sequence>MPVESRAAVLEEPIDDHEFSEQRPVSIQTVEVPDPEGEEVLVEIEATSLCHTDVGFALGHFDVPYPIVLGHEGAGVVRAVGDRVEGLAEGDHVVLGRIACGRCQHCRGGHSNLCAERVPANERGTLRNGRVPFSRDGEPVHHCLGVSSFTEYTLVTEDVAIPVPDELPMDRACLLGCGVFTGFGAVERTAGVELGESTAIFGVGGVGLNGVQAADICDASHVIAVDMVEEKLEMARDLGATHTVNASEEDPVDAIREICPDGVDYAFEMTGHSSVITQGLDAVGSRGEVIVVGVPPFGKEEVDLDVYGMLFGEKVIRGSLSGSYNLPLAIPKLADLVVDGTLSLDGLITDTRPMTEVNEAMDALEGGGQIRQLLEF</sequence>
<dbReference type="InterPro" id="IPR036291">
    <property type="entry name" value="NAD(P)-bd_dom_sf"/>
</dbReference>
<dbReference type="InterPro" id="IPR011032">
    <property type="entry name" value="GroES-like_sf"/>
</dbReference>
<dbReference type="Gene3D" id="3.40.50.720">
    <property type="entry name" value="NAD(P)-binding Rossmann-like Domain"/>
    <property type="match status" value="1"/>
</dbReference>
<keyword evidence="9" id="KW-1185">Reference proteome</keyword>
<accession>A0ABD5MMX8</accession>
<protein>
    <submittedName>
        <fullName evidence="8">Zinc-binding dehydrogenase</fullName>
    </submittedName>
</protein>
<evidence type="ECO:0000313" key="8">
    <source>
        <dbReference type="EMBL" id="MFB9823376.1"/>
    </source>
</evidence>
<dbReference type="PANTHER" id="PTHR43880:SF12">
    <property type="entry name" value="ALCOHOL DEHYDROGENASE CLASS-3"/>
    <property type="match status" value="1"/>
</dbReference>
<dbReference type="SUPFAM" id="SSF51735">
    <property type="entry name" value="NAD(P)-binding Rossmann-fold domains"/>
    <property type="match status" value="1"/>
</dbReference>
<dbReference type="InterPro" id="IPR002328">
    <property type="entry name" value="ADH_Zn_CS"/>
</dbReference>
<evidence type="ECO:0000313" key="9">
    <source>
        <dbReference type="Proteomes" id="UP001589595"/>
    </source>
</evidence>
<dbReference type="InterPro" id="IPR020843">
    <property type="entry name" value="ER"/>
</dbReference>
<dbReference type="GO" id="GO:0044281">
    <property type="term" value="P:small molecule metabolic process"/>
    <property type="evidence" value="ECO:0007669"/>
    <property type="project" value="UniProtKB-ARBA"/>
</dbReference>
<proteinExistence type="inferred from homology"/>
<dbReference type="AlphaFoldDB" id="A0ABD5MMX8"/>